<dbReference type="AlphaFoldDB" id="A0A1E4SW82"/>
<proteinExistence type="predicted"/>
<keyword evidence="1" id="KW-0812">Transmembrane</keyword>
<dbReference type="EMBL" id="KV453861">
    <property type="protein sequence ID" value="ODV83763.1"/>
    <property type="molecule type" value="Genomic_DNA"/>
</dbReference>
<evidence type="ECO:0000256" key="2">
    <source>
        <dbReference type="SAM" id="SignalP"/>
    </source>
</evidence>
<keyword evidence="1" id="KW-0472">Membrane</keyword>
<keyword evidence="1" id="KW-1133">Transmembrane helix</keyword>
<reference evidence="4" key="1">
    <citation type="submission" date="2016-04" db="EMBL/GenBank/DDBJ databases">
        <title>Comparative genomics of biotechnologically important yeasts.</title>
        <authorList>
            <consortium name="DOE Joint Genome Institute"/>
            <person name="Riley R."/>
            <person name="Haridas S."/>
            <person name="Wolfe K.H."/>
            <person name="Lopes M.R."/>
            <person name="Hittinger C.T."/>
            <person name="Goker M."/>
            <person name="Salamov A."/>
            <person name="Wisecaver J."/>
            <person name="Long T.M."/>
            <person name="Aerts A.L."/>
            <person name="Barry K."/>
            <person name="Choi C."/>
            <person name="Clum A."/>
            <person name="Coughlan A.Y."/>
            <person name="Deshpande S."/>
            <person name="Douglass A.P."/>
            <person name="Hanson S.J."/>
            <person name="Klenk H.-P."/>
            <person name="Labutti K."/>
            <person name="Lapidus A."/>
            <person name="Lindquist E."/>
            <person name="Lipzen A."/>
            <person name="Meier-Kolthoff J.P."/>
            <person name="Ohm R.A."/>
            <person name="Otillar R.P."/>
            <person name="Pangilinan J."/>
            <person name="Peng Y."/>
            <person name="Rokas A."/>
            <person name="Rosa C.A."/>
            <person name="Scheuner C."/>
            <person name="Sibirny A.A."/>
            <person name="Slot J.C."/>
            <person name="Stielow J.B."/>
            <person name="Sun H."/>
            <person name="Kurtzman C.P."/>
            <person name="Blackwell M."/>
            <person name="Grigoriev I.V."/>
            <person name="Jeffries T.W."/>
        </authorList>
    </citation>
    <scope>NUCLEOTIDE SEQUENCE [LARGE SCALE GENOMIC DNA]</scope>
    <source>
        <strain evidence="4">NRRL YB-2248</strain>
    </source>
</reference>
<gene>
    <name evidence="3" type="ORF">CANARDRAFT_29749</name>
</gene>
<dbReference type="OrthoDB" id="3991060at2759"/>
<evidence type="ECO:0000256" key="1">
    <source>
        <dbReference type="SAM" id="Phobius"/>
    </source>
</evidence>
<accession>A0A1E4SW82</accession>
<protein>
    <submittedName>
        <fullName evidence="3">Uncharacterized protein</fullName>
    </submittedName>
</protein>
<evidence type="ECO:0000313" key="4">
    <source>
        <dbReference type="Proteomes" id="UP000094801"/>
    </source>
</evidence>
<keyword evidence="2" id="KW-0732">Signal</keyword>
<feature type="signal peptide" evidence="2">
    <location>
        <begin position="1"/>
        <end position="24"/>
    </location>
</feature>
<sequence length="388" mass="44826">MLPTAGFRMLVILSTILFSSIVSSLPALDTSNHWSNYNYDYKLGDIFQQQDVIDQPLERDDPDPKYGLSQNLRDLSSSSNFQFDPQHKTEQLINSDASENDNLNVYLSSYYITSYKTNHYGNDDRQTNGEFITTINRYARLELMVKRYSGTTGAHKLTNIVYQELIFNLTSLPTDPILKSFDSTQHLDSNVLVELEPFSVVNKVYDYKDNKLINVRFLDTDLVTFSFKTTVVDDSSSHRDNTQLKVKAIVSYQNSEIILTNFIGSRDGTVLDFYDDNTGNMTKSRKWIFSFSWGIDDWNSFIDNHETTIIMCLSIIILVLVVCISYIFVFAFNSRSKRSRREFKEKRDKREFGHKINSFINPQTTTGASNLSEDEKERLIKMFFGQKS</sequence>
<name>A0A1E4SW82_9ASCO</name>
<evidence type="ECO:0000313" key="3">
    <source>
        <dbReference type="EMBL" id="ODV83763.1"/>
    </source>
</evidence>
<feature type="transmembrane region" description="Helical" evidence="1">
    <location>
        <begin position="308"/>
        <end position="332"/>
    </location>
</feature>
<feature type="chain" id="PRO_5009162981" evidence="2">
    <location>
        <begin position="25"/>
        <end position="388"/>
    </location>
</feature>
<keyword evidence="4" id="KW-1185">Reference proteome</keyword>
<organism evidence="3 4">
    <name type="scientific">[Candida] arabinofermentans NRRL YB-2248</name>
    <dbReference type="NCBI Taxonomy" id="983967"/>
    <lineage>
        <taxon>Eukaryota</taxon>
        <taxon>Fungi</taxon>
        <taxon>Dikarya</taxon>
        <taxon>Ascomycota</taxon>
        <taxon>Saccharomycotina</taxon>
        <taxon>Pichiomycetes</taxon>
        <taxon>Pichiales</taxon>
        <taxon>Pichiaceae</taxon>
        <taxon>Ogataea</taxon>
        <taxon>Ogataea/Candida clade</taxon>
    </lineage>
</organism>
<dbReference type="Proteomes" id="UP000094801">
    <property type="component" value="Unassembled WGS sequence"/>
</dbReference>